<name>A0AAU9CSC5_9BACT</name>
<keyword evidence="1" id="KW-0614">Plasmid</keyword>
<protein>
    <submittedName>
        <fullName evidence="1">Uncharacterized protein</fullName>
    </submittedName>
</protein>
<evidence type="ECO:0000313" key="2">
    <source>
        <dbReference type="Proteomes" id="UP001348817"/>
    </source>
</evidence>
<reference evidence="1 2" key="1">
    <citation type="submission" date="2021-12" db="EMBL/GenBank/DDBJ databases">
        <title>Genome sequencing of bacteria with rrn-lacking chromosome and rrn-plasmid.</title>
        <authorList>
            <person name="Anda M."/>
            <person name="Iwasaki W."/>
        </authorList>
    </citation>
    <scope>NUCLEOTIDE SEQUENCE [LARGE SCALE GENOMIC DNA]</scope>
    <source>
        <strain evidence="1 2">DSM 100852</strain>
        <plasmid evidence="1 2">pFA10</plasmid>
    </source>
</reference>
<dbReference type="KEGG" id="fax:FUAX_54500"/>
<evidence type="ECO:0000313" key="1">
    <source>
        <dbReference type="EMBL" id="BDD13018.1"/>
    </source>
</evidence>
<dbReference type="RefSeq" id="WP_338396233.1">
    <property type="nucleotide sequence ID" value="NZ_AP025324.1"/>
</dbReference>
<dbReference type="Proteomes" id="UP001348817">
    <property type="component" value="Plasmid pFA10"/>
</dbReference>
<dbReference type="EMBL" id="AP025324">
    <property type="protein sequence ID" value="BDD13018.1"/>
    <property type="molecule type" value="Genomic_DNA"/>
</dbReference>
<gene>
    <name evidence="1" type="ORF">FUAX_54500</name>
</gene>
<organism evidence="1 2">
    <name type="scientific">Fulvitalea axinellae</name>
    <dbReference type="NCBI Taxonomy" id="1182444"/>
    <lineage>
        <taxon>Bacteria</taxon>
        <taxon>Pseudomonadati</taxon>
        <taxon>Bacteroidota</taxon>
        <taxon>Cytophagia</taxon>
        <taxon>Cytophagales</taxon>
        <taxon>Persicobacteraceae</taxon>
        <taxon>Fulvitalea</taxon>
    </lineage>
</organism>
<accession>A0AAU9CSC5</accession>
<geneLocation type="plasmid" evidence="1 2">
    <name>pFA10</name>
</geneLocation>
<sequence>MSKTERITICPKDIQRITGKSESGARKELGKIKKQLGKQPHQYLTIREFCHYTGLDENQVLLIIGP</sequence>
<dbReference type="AlphaFoldDB" id="A0AAU9CSC5"/>
<proteinExistence type="predicted"/>
<keyword evidence="2" id="KW-1185">Reference proteome</keyword>